<dbReference type="PANTHER" id="PTHR30055">
    <property type="entry name" value="HTH-TYPE TRANSCRIPTIONAL REGULATOR RUTR"/>
    <property type="match status" value="1"/>
</dbReference>
<dbReference type="Pfam" id="PF00440">
    <property type="entry name" value="TetR_N"/>
    <property type="match status" value="1"/>
</dbReference>
<dbReference type="PRINTS" id="PR00455">
    <property type="entry name" value="HTHTETR"/>
</dbReference>
<protein>
    <submittedName>
        <fullName evidence="4">TetR family transcriptional regulator</fullName>
    </submittedName>
</protein>
<name>A0A291RM15_9NOCA</name>
<evidence type="ECO:0000259" key="3">
    <source>
        <dbReference type="PROSITE" id="PS50977"/>
    </source>
</evidence>
<dbReference type="Gene3D" id="1.10.357.10">
    <property type="entry name" value="Tetracycline Repressor, domain 2"/>
    <property type="match status" value="1"/>
</dbReference>
<keyword evidence="1 2" id="KW-0238">DNA-binding</keyword>
<dbReference type="SUPFAM" id="SSF48498">
    <property type="entry name" value="Tetracyclin repressor-like, C-terminal domain"/>
    <property type="match status" value="1"/>
</dbReference>
<dbReference type="InterPro" id="IPR036271">
    <property type="entry name" value="Tet_transcr_reg_TetR-rel_C_sf"/>
</dbReference>
<organism evidence="4 5">
    <name type="scientific">Nocardia terpenica</name>
    <dbReference type="NCBI Taxonomy" id="455432"/>
    <lineage>
        <taxon>Bacteria</taxon>
        <taxon>Bacillati</taxon>
        <taxon>Actinomycetota</taxon>
        <taxon>Actinomycetes</taxon>
        <taxon>Mycobacteriales</taxon>
        <taxon>Nocardiaceae</taxon>
        <taxon>Nocardia</taxon>
    </lineage>
</organism>
<accession>A0A291RM15</accession>
<dbReference type="Proteomes" id="UP000221961">
    <property type="component" value="Chromosome"/>
</dbReference>
<evidence type="ECO:0000313" key="4">
    <source>
        <dbReference type="EMBL" id="ATL68330.1"/>
    </source>
</evidence>
<dbReference type="EMBL" id="CP023778">
    <property type="protein sequence ID" value="ATL68330.1"/>
    <property type="molecule type" value="Genomic_DNA"/>
</dbReference>
<gene>
    <name evidence="4" type="ORF">CRH09_21245</name>
</gene>
<evidence type="ECO:0000256" key="2">
    <source>
        <dbReference type="PROSITE-ProRule" id="PRU00335"/>
    </source>
</evidence>
<dbReference type="PROSITE" id="PS50977">
    <property type="entry name" value="HTH_TETR_2"/>
    <property type="match status" value="1"/>
</dbReference>
<evidence type="ECO:0000313" key="5">
    <source>
        <dbReference type="Proteomes" id="UP000221961"/>
    </source>
</evidence>
<sequence>MLPGETSVRRSRVIVSPVSRSAAPRVTRDEIVDAAIRVIDRDGPRPSMDGIAREAGITKPRLYRQFADKADLYTEIANRMSRNAFAATGEDMTLMLQPPRPALRRVFGAYAQGILEHPNVFRFLAQAPVASSGEPAGSVLQFDLGRDAARRFTKLARAIAEAVPIEDGGIDYLARAVVGVVVAITDLWLESAPERSADEFVGQATELVWGLIDGFLRRQGIAADPESPIFTTLAEVNQGRDAP</sequence>
<feature type="DNA-binding region" description="H-T-H motif" evidence="2">
    <location>
        <begin position="47"/>
        <end position="66"/>
    </location>
</feature>
<dbReference type="InterPro" id="IPR045823">
    <property type="entry name" value="TetR_C_32"/>
</dbReference>
<reference evidence="4 5" key="1">
    <citation type="submission" date="2017-10" db="EMBL/GenBank/DDBJ databases">
        <title>Comparative genomics between pathogenic Norcardia.</title>
        <authorList>
            <person name="Zeng L."/>
        </authorList>
    </citation>
    <scope>NUCLEOTIDE SEQUENCE [LARGE SCALE GENOMIC DNA]</scope>
    <source>
        <strain evidence="4 5">NC_YFY_NT001</strain>
    </source>
</reference>
<dbReference type="PANTHER" id="PTHR30055:SF160">
    <property type="entry name" value="TRANSCRIPTIONAL REGULATORY PROTEIN (PROBABLY ASNC-FAMILY)-RELATED"/>
    <property type="match status" value="1"/>
</dbReference>
<dbReference type="AlphaFoldDB" id="A0A291RM15"/>
<dbReference type="SUPFAM" id="SSF46689">
    <property type="entry name" value="Homeodomain-like"/>
    <property type="match status" value="1"/>
</dbReference>
<dbReference type="InterPro" id="IPR009057">
    <property type="entry name" value="Homeodomain-like_sf"/>
</dbReference>
<dbReference type="InterPro" id="IPR001647">
    <property type="entry name" value="HTH_TetR"/>
</dbReference>
<dbReference type="KEGG" id="ntp:CRH09_21245"/>
<feature type="domain" description="HTH tetR-type" evidence="3">
    <location>
        <begin position="25"/>
        <end position="84"/>
    </location>
</feature>
<dbReference type="InterPro" id="IPR050109">
    <property type="entry name" value="HTH-type_TetR-like_transc_reg"/>
</dbReference>
<evidence type="ECO:0000256" key="1">
    <source>
        <dbReference type="ARBA" id="ARBA00023125"/>
    </source>
</evidence>
<dbReference type="GO" id="GO:0000976">
    <property type="term" value="F:transcription cis-regulatory region binding"/>
    <property type="evidence" value="ECO:0007669"/>
    <property type="project" value="TreeGrafter"/>
</dbReference>
<dbReference type="Pfam" id="PF19344">
    <property type="entry name" value="TetR_C_32"/>
    <property type="match status" value="1"/>
</dbReference>
<proteinExistence type="predicted"/>
<dbReference type="GO" id="GO:0003700">
    <property type="term" value="F:DNA-binding transcription factor activity"/>
    <property type="evidence" value="ECO:0007669"/>
    <property type="project" value="TreeGrafter"/>
</dbReference>